<keyword evidence="1" id="KW-0560">Oxidoreductase</keyword>
<keyword evidence="4" id="KW-1185">Reference proteome</keyword>
<dbReference type="Gene3D" id="2.40.110.10">
    <property type="entry name" value="Butyryl-CoA Dehydrogenase, subunit A, domain 2"/>
    <property type="match status" value="1"/>
</dbReference>
<reference evidence="3 4" key="1">
    <citation type="submission" date="2018-03" db="EMBL/GenBank/DDBJ databases">
        <title>Novel Streptomyces sp. from soil.</title>
        <authorList>
            <person name="Tan G.Y.A."/>
            <person name="Lee Z.Y."/>
        </authorList>
    </citation>
    <scope>NUCLEOTIDE SEQUENCE [LARGE SCALE GENOMIC DNA]</scope>
    <source>
        <strain evidence="3 4">ST5x</strain>
    </source>
</reference>
<dbReference type="AlphaFoldDB" id="A0A2S9Q0E4"/>
<comment type="caution">
    <text evidence="3">The sequence shown here is derived from an EMBL/GenBank/DDBJ whole genome shotgun (WGS) entry which is preliminary data.</text>
</comment>
<evidence type="ECO:0000313" key="3">
    <source>
        <dbReference type="EMBL" id="PRH80149.1"/>
    </source>
</evidence>
<dbReference type="InterPro" id="IPR046373">
    <property type="entry name" value="Acyl-CoA_Oxase/DH_mid-dom_sf"/>
</dbReference>
<dbReference type="Pfam" id="PF08028">
    <property type="entry name" value="Acyl-CoA_dh_2"/>
    <property type="match status" value="1"/>
</dbReference>
<name>A0A2S9Q0E4_9ACTN</name>
<dbReference type="GO" id="GO:0050660">
    <property type="term" value="F:flavin adenine dinucleotide binding"/>
    <property type="evidence" value="ECO:0007669"/>
    <property type="project" value="InterPro"/>
</dbReference>
<gene>
    <name evidence="3" type="ORF">C6N75_05740</name>
</gene>
<feature type="non-terminal residue" evidence="3">
    <location>
        <position position="392"/>
    </location>
</feature>
<dbReference type="GO" id="GO:0016627">
    <property type="term" value="F:oxidoreductase activity, acting on the CH-CH group of donors"/>
    <property type="evidence" value="ECO:0007669"/>
    <property type="project" value="InterPro"/>
</dbReference>
<evidence type="ECO:0000256" key="1">
    <source>
        <dbReference type="ARBA" id="ARBA00023002"/>
    </source>
</evidence>
<dbReference type="Gene3D" id="1.10.540.10">
    <property type="entry name" value="Acyl-CoA dehydrogenase/oxidase, N-terminal domain"/>
    <property type="match status" value="1"/>
</dbReference>
<accession>A0A2S9Q0E4</accession>
<dbReference type="Gene3D" id="1.20.140.10">
    <property type="entry name" value="Butyryl-CoA Dehydrogenase, subunit A, domain 3"/>
    <property type="match status" value="1"/>
</dbReference>
<dbReference type="InterPro" id="IPR009100">
    <property type="entry name" value="AcylCoA_DH/oxidase_NM_dom_sf"/>
</dbReference>
<evidence type="ECO:0000313" key="4">
    <source>
        <dbReference type="Proteomes" id="UP000239322"/>
    </source>
</evidence>
<proteinExistence type="predicted"/>
<dbReference type="OrthoDB" id="571684at2"/>
<dbReference type="SUPFAM" id="SSF56645">
    <property type="entry name" value="Acyl-CoA dehydrogenase NM domain-like"/>
    <property type="match status" value="1"/>
</dbReference>
<dbReference type="InterPro" id="IPR036250">
    <property type="entry name" value="AcylCo_DH-like_C"/>
</dbReference>
<feature type="domain" description="Acyl-CoA dehydrogenase C-terminal" evidence="2">
    <location>
        <begin position="259"/>
        <end position="389"/>
    </location>
</feature>
<evidence type="ECO:0000259" key="2">
    <source>
        <dbReference type="Pfam" id="PF08028"/>
    </source>
</evidence>
<dbReference type="EMBL" id="PVLV01000076">
    <property type="protein sequence ID" value="PRH80149.1"/>
    <property type="molecule type" value="Genomic_DNA"/>
</dbReference>
<dbReference type="Proteomes" id="UP000239322">
    <property type="component" value="Unassembled WGS sequence"/>
</dbReference>
<organism evidence="3 4">
    <name type="scientific">Streptomyces solincola</name>
    <dbReference type="NCBI Taxonomy" id="2100817"/>
    <lineage>
        <taxon>Bacteria</taxon>
        <taxon>Bacillati</taxon>
        <taxon>Actinomycetota</taxon>
        <taxon>Actinomycetes</taxon>
        <taxon>Kitasatosporales</taxon>
        <taxon>Streptomycetaceae</taxon>
        <taxon>Streptomyces</taxon>
    </lineage>
</organism>
<dbReference type="SUPFAM" id="SSF47203">
    <property type="entry name" value="Acyl-CoA dehydrogenase C-terminal domain-like"/>
    <property type="match status" value="1"/>
</dbReference>
<dbReference type="InterPro" id="IPR037069">
    <property type="entry name" value="AcylCoA_DH/ox_N_sf"/>
</dbReference>
<sequence>MTALAASALMESAAPPLAADDGVRALLLRTAREVADDLAADAVDRDHAGRAPVDEAGRLRDAGLPAALTPPGPDRGADWRTGCAVIQQIAAADSSVGELLARHYAHGWDVRFHGAAEQAAALERASVQGGLLWAGAGNGPAPSLLPLGAGHLLHGVAAVHTAATVADCFLVDAVCPGTGDVLVVRVPADHPGVSVDPAADRLGQRVAGAGAVAFDGVTVPEAAPGGVPETLPQVVGVRPPDAEATAPYTALAPSALRLALAHVGLGNLHGALAEARDLSRAAPAHRPAAPAGLPPAEDPDLLLAFGELASAAHTATAVVDRATDALADALAPGVRLDVEQPADIAALVATAEAVTARAALHLTARVLELADAPGLDRHWRNARTLTAHRSPA</sequence>
<dbReference type="InterPro" id="IPR013107">
    <property type="entry name" value="Acyl-CoA_DH_C"/>
</dbReference>
<protein>
    <submittedName>
        <fullName evidence="3">Acyl-CoA dehydrogenase</fullName>
    </submittedName>
</protein>
<dbReference type="RefSeq" id="WP_105867749.1">
    <property type="nucleotide sequence ID" value="NZ_PVLV01000076.1"/>
</dbReference>